<keyword evidence="9" id="KW-0234">DNA repair</keyword>
<dbReference type="InterPro" id="IPR011604">
    <property type="entry name" value="PDDEXK-like_dom_sf"/>
</dbReference>
<keyword evidence="2" id="KW-0547">Nucleotide-binding</keyword>
<keyword evidence="1" id="KW-0540">Nuclease</keyword>
<gene>
    <name evidence="11" type="ORF">NCCP691_20140</name>
</gene>
<evidence type="ECO:0000256" key="8">
    <source>
        <dbReference type="ARBA" id="ARBA00023125"/>
    </source>
</evidence>
<reference evidence="11 12" key="1">
    <citation type="journal article" date="2022" name="Int. J. Syst. Evol. Microbiol.">
        <title>Noviherbaspirillum aridicola sp. nov., isolated from an arid soil in Pakistan.</title>
        <authorList>
            <person name="Khan I.U."/>
            <person name="Saqib M."/>
            <person name="Amin A."/>
            <person name="Hussain F."/>
            <person name="Li L."/>
            <person name="Liu Y.H."/>
            <person name="Fang B.Z."/>
            <person name="Ahmed I."/>
            <person name="Li W.J."/>
        </authorList>
    </citation>
    <scope>NUCLEOTIDE SEQUENCE [LARGE SCALE GENOMIC DNA]</scope>
    <source>
        <strain evidence="11 12">NCCP-691</strain>
    </source>
</reference>
<dbReference type="Gene3D" id="3.90.320.10">
    <property type="match status" value="1"/>
</dbReference>
<dbReference type="EMBL" id="BPMK01000008">
    <property type="protein sequence ID" value="GIZ52000.1"/>
    <property type="molecule type" value="Genomic_DNA"/>
</dbReference>
<organism evidence="11 12">
    <name type="scientific">Noviherbaspirillum aridicola</name>
    <dbReference type="NCBI Taxonomy" id="2849687"/>
    <lineage>
        <taxon>Bacteria</taxon>
        <taxon>Pseudomonadati</taxon>
        <taxon>Pseudomonadota</taxon>
        <taxon>Betaproteobacteria</taxon>
        <taxon>Burkholderiales</taxon>
        <taxon>Oxalobacteraceae</taxon>
        <taxon>Noviherbaspirillum</taxon>
    </lineage>
</organism>
<sequence>MSNDPILIAPGPGFWPRVARMLLDAPALACGRRDGCDLSAIRVLVPAFVHARALKEALAREAGRPLIPPRIVTPAAWLAQQPPPGAEASRGERMMSLYAELRQHGWLKKLFSARRNTDLLPLAQTLLGLFDELSAALLPVLQGDAGAADSRWQAALAQLPPPMRTLLSDEAQLVWTLWKSQLDGRDPVAAAHGQMMALAEQAEAPLMWVQATRPDPLQQAFLNAYARRRPVRAVALDWRADAVPPLLAEAWPELPEEPAGDMPPPRAAPAVLLHAAHGLEAEARHAAGTVIDWLREGRERIALIAQDRVTARRVRALLERAGVFVADETGWRLSTTRSAAALDALLEVAASDADTLALLDLLKAPCLLAERADKAGRVMEIELALRRRNVQGGWQAALAALDRAPEARALLAQVAEQARGLTGRRTLEQWGRATGDALARLGMRAALEADAAGAQLIDLLDMLTQDCAGMAQQFSLAEWRAFLGLQLEAAPFVPEGGDRRVVMLQLNGARLRGFDAVLMVGADAAHLPSRVGETLFFGDGVRRELGLLTRDQMQRQQLRDLAALLANTPVAVLSWQATRDGEQNAPSQWIERLELACERSGLGPLPRHPASIAMASLRPTPARQPAPVAPQLLPRRLSASAWNSLVACPYQFFAGRMLRLDALDELSDLPEKRDYGEWLHAILRRYHETLRERRVDNDARPALLREISDRVFAEALAQGGAALGYYVRWQKAMPAYLEWANAREAQGWRFALGEQHFEKTLVWDDGQITLHGYVDRIDENAQGERAVLDYKTRGVPALRDKLRQGEDHQLAFYGLLSDLPVQAGVYVALELTRERAGDAQAADFEAWQAKLEARIVATLRAIAGGAPLPANGVQAVCEWCEMRGLCRKGAW</sequence>
<name>A0ABQ4Q5C4_9BURK</name>
<evidence type="ECO:0000256" key="6">
    <source>
        <dbReference type="ARBA" id="ARBA00022839"/>
    </source>
</evidence>
<evidence type="ECO:0000256" key="2">
    <source>
        <dbReference type="ARBA" id="ARBA00022741"/>
    </source>
</evidence>
<evidence type="ECO:0000256" key="4">
    <source>
        <dbReference type="ARBA" id="ARBA00022801"/>
    </source>
</evidence>
<dbReference type="Pfam" id="PF12705">
    <property type="entry name" value="PDDEXK_1"/>
    <property type="match status" value="1"/>
</dbReference>
<dbReference type="RefSeq" id="WP_220808168.1">
    <property type="nucleotide sequence ID" value="NZ_BPMK01000008.1"/>
</dbReference>
<dbReference type="PROSITE" id="PS51217">
    <property type="entry name" value="UVRD_HELICASE_CTER"/>
    <property type="match status" value="1"/>
</dbReference>
<evidence type="ECO:0000313" key="12">
    <source>
        <dbReference type="Proteomes" id="UP000887222"/>
    </source>
</evidence>
<evidence type="ECO:0000256" key="9">
    <source>
        <dbReference type="ARBA" id="ARBA00023204"/>
    </source>
</evidence>
<keyword evidence="12" id="KW-1185">Reference proteome</keyword>
<evidence type="ECO:0000256" key="7">
    <source>
        <dbReference type="ARBA" id="ARBA00022840"/>
    </source>
</evidence>
<dbReference type="InterPro" id="IPR027417">
    <property type="entry name" value="P-loop_NTPase"/>
</dbReference>
<evidence type="ECO:0000313" key="11">
    <source>
        <dbReference type="EMBL" id="GIZ52000.1"/>
    </source>
</evidence>
<evidence type="ECO:0000256" key="5">
    <source>
        <dbReference type="ARBA" id="ARBA00022806"/>
    </source>
</evidence>
<keyword evidence="7" id="KW-0067">ATP-binding</keyword>
<keyword evidence="5" id="KW-0347">Helicase</keyword>
<keyword evidence="6" id="KW-0269">Exonuclease</keyword>
<dbReference type="InterPro" id="IPR038726">
    <property type="entry name" value="PDDEXK_AddAB-type"/>
</dbReference>
<evidence type="ECO:0000256" key="1">
    <source>
        <dbReference type="ARBA" id="ARBA00022722"/>
    </source>
</evidence>
<feature type="domain" description="UvrD-like helicase C-terminal" evidence="10">
    <location>
        <begin position="229"/>
        <end position="511"/>
    </location>
</feature>
<evidence type="ECO:0000256" key="3">
    <source>
        <dbReference type="ARBA" id="ARBA00022763"/>
    </source>
</evidence>
<proteinExistence type="predicted"/>
<evidence type="ECO:0000259" key="10">
    <source>
        <dbReference type="PROSITE" id="PS51217"/>
    </source>
</evidence>
<keyword evidence="4" id="KW-0378">Hydrolase</keyword>
<accession>A0ABQ4Q5C4</accession>
<protein>
    <recommendedName>
        <fullName evidence="10">UvrD-like helicase C-terminal domain-containing protein</fullName>
    </recommendedName>
</protein>
<dbReference type="InterPro" id="IPR014017">
    <property type="entry name" value="DNA_helicase_UvrD-like_C"/>
</dbReference>
<dbReference type="SUPFAM" id="SSF52540">
    <property type="entry name" value="P-loop containing nucleoside triphosphate hydrolases"/>
    <property type="match status" value="1"/>
</dbReference>
<keyword evidence="3" id="KW-0227">DNA damage</keyword>
<dbReference type="Proteomes" id="UP000887222">
    <property type="component" value="Unassembled WGS sequence"/>
</dbReference>
<keyword evidence="8" id="KW-0238">DNA-binding</keyword>
<comment type="caution">
    <text evidence="11">The sequence shown here is derived from an EMBL/GenBank/DDBJ whole genome shotgun (WGS) entry which is preliminary data.</text>
</comment>